<dbReference type="SUPFAM" id="SSF53850">
    <property type="entry name" value="Periplasmic binding protein-like II"/>
    <property type="match status" value="1"/>
</dbReference>
<dbReference type="PROSITE" id="PS51318">
    <property type="entry name" value="TAT"/>
    <property type="match status" value="1"/>
</dbReference>
<dbReference type="EMBL" id="QUAB01000016">
    <property type="protein sequence ID" value="REJ07496.1"/>
    <property type="molecule type" value="Genomic_DNA"/>
</dbReference>
<dbReference type="OrthoDB" id="7918484at2"/>
<comment type="caution">
    <text evidence="2">The sequence shown here is derived from an EMBL/GenBank/DDBJ whole genome shotgun (WGS) entry which is preliminary data.</text>
</comment>
<dbReference type="InterPro" id="IPR050490">
    <property type="entry name" value="Bact_solute-bd_prot1"/>
</dbReference>
<dbReference type="Proteomes" id="UP000262172">
    <property type="component" value="Unassembled WGS sequence"/>
</dbReference>
<protein>
    <submittedName>
        <fullName evidence="2">Extracellular solute-binding protein</fullName>
    </submittedName>
</protein>
<keyword evidence="3" id="KW-1185">Reference proteome</keyword>
<reference evidence="2 3" key="1">
    <citation type="submission" date="2018-08" db="EMBL/GenBank/DDBJ databases">
        <title>Isolation, diversity and antifungal activity of Actinobacteria from cow dung.</title>
        <authorList>
            <person name="Ling L."/>
        </authorList>
    </citation>
    <scope>NUCLEOTIDE SEQUENCE [LARGE SCALE GENOMIC DNA]</scope>
    <source>
        <strain evidence="2 3">NEAU-LLE</strain>
    </source>
</reference>
<keyword evidence="1" id="KW-0732">Signal</keyword>
<dbReference type="PANTHER" id="PTHR43649">
    <property type="entry name" value="ARABINOSE-BINDING PROTEIN-RELATED"/>
    <property type="match status" value="1"/>
</dbReference>
<dbReference type="PROSITE" id="PS51257">
    <property type="entry name" value="PROKAR_LIPOPROTEIN"/>
    <property type="match status" value="1"/>
</dbReference>
<organism evidence="2 3">
    <name type="scientific">Microbacterium bovistercoris</name>
    <dbReference type="NCBI Taxonomy" id="2293570"/>
    <lineage>
        <taxon>Bacteria</taxon>
        <taxon>Bacillati</taxon>
        <taxon>Actinomycetota</taxon>
        <taxon>Actinomycetes</taxon>
        <taxon>Micrococcales</taxon>
        <taxon>Microbacteriaceae</taxon>
        <taxon>Microbacterium</taxon>
    </lineage>
</organism>
<feature type="chain" id="PRO_5016687228" evidence="1">
    <location>
        <begin position="34"/>
        <end position="428"/>
    </location>
</feature>
<dbReference type="InterPro" id="IPR006059">
    <property type="entry name" value="SBP"/>
</dbReference>
<dbReference type="PANTHER" id="PTHR43649:SF30">
    <property type="entry name" value="ABC TRANSPORTER SUBSTRATE-BINDING PROTEIN"/>
    <property type="match status" value="1"/>
</dbReference>
<proteinExistence type="predicted"/>
<accession>A0A371NWK7</accession>
<dbReference type="AlphaFoldDB" id="A0A371NWK7"/>
<gene>
    <name evidence="2" type="ORF">DY023_03800</name>
</gene>
<sequence length="428" mass="45849">MSAPSFRRRLLAGAAAAAAGALVLSGCAGSEPAAEFDPDEKVTLSFAFWGNDDRAARYNDLIAAFNEEHPNIKVNVSFTDYPSYWEKRATEAAGGGLPDVFQFSDSYLRQYAEPGYVLDLGTQKDYIDFSTFEDSLLGTGQLDGTQYSLPTGYSMWANFVNDDLLAKYGVDAPEGGTSPAEFDDWMAGFTEASGGAVYGGTDYTQRIQGFELSLRAHDKNLYTDDGELGFTEDELRDYWNSGAGLRDGVAVPQQKLEEISPKSGMGAQLTATEMSWSNFLGGYLADSGAKSISIIAPPTDKAGSKDLYQQGGLQIAISAKTKHPEAAAIFLDYVVNSEEAGKVFGTTLGFPASSSKLAGTNLEGVDKQVADYIESVSDRVGEAPPVPVIGYGSLEQKFWDLGKEIGLGTVSVDDAVEQFFAEADVVLQ</sequence>
<dbReference type="Pfam" id="PF13416">
    <property type="entry name" value="SBP_bac_8"/>
    <property type="match status" value="1"/>
</dbReference>
<evidence type="ECO:0000313" key="2">
    <source>
        <dbReference type="EMBL" id="REJ07496.1"/>
    </source>
</evidence>
<evidence type="ECO:0000313" key="3">
    <source>
        <dbReference type="Proteomes" id="UP000262172"/>
    </source>
</evidence>
<dbReference type="Gene3D" id="3.40.190.10">
    <property type="entry name" value="Periplasmic binding protein-like II"/>
    <property type="match status" value="2"/>
</dbReference>
<name>A0A371NWK7_9MICO</name>
<dbReference type="RefSeq" id="WP_116241012.1">
    <property type="nucleotide sequence ID" value="NZ_QUAB01000016.1"/>
</dbReference>
<dbReference type="InterPro" id="IPR006311">
    <property type="entry name" value="TAT_signal"/>
</dbReference>
<feature type="signal peptide" evidence="1">
    <location>
        <begin position="1"/>
        <end position="33"/>
    </location>
</feature>
<evidence type="ECO:0000256" key="1">
    <source>
        <dbReference type="SAM" id="SignalP"/>
    </source>
</evidence>